<dbReference type="SUPFAM" id="SSF53756">
    <property type="entry name" value="UDP-Glycosyltransferase/glycogen phosphorylase"/>
    <property type="match status" value="1"/>
</dbReference>
<dbReference type="KEGG" id="cohn:KCTCHS21_50770"/>
<evidence type="ECO:0000313" key="2">
    <source>
        <dbReference type="EMBL" id="BBI35678.1"/>
    </source>
</evidence>
<evidence type="ECO:0000259" key="1">
    <source>
        <dbReference type="Pfam" id="PF00534"/>
    </source>
</evidence>
<sequence>MKKVAYFSPLNPIRSGISDYSEDILPYLAKSFEIDLYVPTGFVLENESIKSEFSVRFFSEFERKYRNEAYDIIIYHMGNNYEAHREIYDLFLRYPGIVVLHDYSLHHFFASKTLAQGHNEQYCDEMLYSHVDNGLEQARRFLSNKIRPLWETASLTYPLNLRILNRAQAVIVHSEFANKLLRDQASYVPIFSVPMPSTHVSRLEDLQQEKEAARQALGIAGDDIVIASLGHANPTKRIHKVIEVLSYLKKNKQLKRFKYYVVGEVATSYHLREMVKQYGLQDHVIITGYVKLDEFETYIAASDICVNLRYPTQGESSASLLKILGHGKPVIATNIGSFGEFPAEIVHKVGYDDSEVSAIAKAIVQICESDQHMIQKQVLEFVNRHHTLQICADQYANLVDEIVESKQANVFISLEKVIENYTEKVMEFGTGQTSLEESLQRFANEVVGVFNRDNP</sequence>
<name>A0A3T1DCJ1_9BACL</name>
<dbReference type="CDD" id="cd03801">
    <property type="entry name" value="GT4_PimA-like"/>
    <property type="match status" value="1"/>
</dbReference>
<dbReference type="PANTHER" id="PTHR12526">
    <property type="entry name" value="GLYCOSYLTRANSFERASE"/>
    <property type="match status" value="1"/>
</dbReference>
<reference evidence="2 3" key="1">
    <citation type="submission" date="2019-01" db="EMBL/GenBank/DDBJ databases">
        <title>Complete genome sequence of Cohnella hallensis HS21 isolated from Korean fir (Abies koreana) rhizospheric soil.</title>
        <authorList>
            <person name="Jiang L."/>
            <person name="Kang S.W."/>
            <person name="Kim S."/>
            <person name="Jung J."/>
            <person name="Kim C.Y."/>
            <person name="Kim D.H."/>
            <person name="Kim S.W."/>
            <person name="Lee J."/>
        </authorList>
    </citation>
    <scope>NUCLEOTIDE SEQUENCE [LARGE SCALE GENOMIC DNA]</scope>
    <source>
        <strain evidence="2 3">HS21</strain>
    </source>
</reference>
<dbReference type="InterPro" id="IPR001296">
    <property type="entry name" value="Glyco_trans_1"/>
</dbReference>
<organism evidence="2 3">
    <name type="scientific">Cohnella abietis</name>
    <dbReference type="NCBI Taxonomy" id="2507935"/>
    <lineage>
        <taxon>Bacteria</taxon>
        <taxon>Bacillati</taxon>
        <taxon>Bacillota</taxon>
        <taxon>Bacilli</taxon>
        <taxon>Bacillales</taxon>
        <taxon>Paenibacillaceae</taxon>
        <taxon>Cohnella</taxon>
    </lineage>
</organism>
<dbReference type="Gene3D" id="3.40.50.2000">
    <property type="entry name" value="Glycogen Phosphorylase B"/>
    <property type="match status" value="2"/>
</dbReference>
<dbReference type="RefSeq" id="WP_130614546.1">
    <property type="nucleotide sequence ID" value="NZ_AP019400.1"/>
</dbReference>
<dbReference type="AlphaFoldDB" id="A0A3T1DCJ1"/>
<evidence type="ECO:0000313" key="3">
    <source>
        <dbReference type="Proteomes" id="UP000289856"/>
    </source>
</evidence>
<feature type="domain" description="Glycosyl transferase family 1" evidence="1">
    <location>
        <begin position="210"/>
        <end position="370"/>
    </location>
</feature>
<gene>
    <name evidence="2" type="ORF">KCTCHS21_50770</name>
</gene>
<accession>A0A3T1DCJ1</accession>
<protein>
    <recommendedName>
        <fullName evidence="1">Glycosyl transferase family 1 domain-containing protein</fullName>
    </recommendedName>
</protein>
<dbReference type="OrthoDB" id="9797829at2"/>
<dbReference type="EMBL" id="AP019400">
    <property type="protein sequence ID" value="BBI35678.1"/>
    <property type="molecule type" value="Genomic_DNA"/>
</dbReference>
<keyword evidence="3" id="KW-1185">Reference proteome</keyword>
<dbReference type="Pfam" id="PF00534">
    <property type="entry name" value="Glycos_transf_1"/>
    <property type="match status" value="1"/>
</dbReference>
<proteinExistence type="predicted"/>
<dbReference type="GO" id="GO:0016757">
    <property type="term" value="F:glycosyltransferase activity"/>
    <property type="evidence" value="ECO:0007669"/>
    <property type="project" value="InterPro"/>
</dbReference>
<dbReference type="Proteomes" id="UP000289856">
    <property type="component" value="Chromosome"/>
</dbReference>